<evidence type="ECO:0000256" key="2">
    <source>
        <dbReference type="ARBA" id="ARBA00022692"/>
    </source>
</evidence>
<name>A0A5C5G8X3_9RHOB</name>
<dbReference type="InterPro" id="IPR029044">
    <property type="entry name" value="Nucleotide-diphossugar_trans"/>
</dbReference>
<dbReference type="SUPFAM" id="SSF53448">
    <property type="entry name" value="Nucleotide-diphospho-sugar transferases"/>
    <property type="match status" value="1"/>
</dbReference>
<dbReference type="PANTHER" id="PTHR21461">
    <property type="entry name" value="GLYCOSYLTRANSFERASE FAMILY 92 PROTEIN"/>
    <property type="match status" value="1"/>
</dbReference>
<organism evidence="4 5">
    <name type="scientific">Pelagovum pacificum</name>
    <dbReference type="NCBI Taxonomy" id="2588711"/>
    <lineage>
        <taxon>Bacteria</taxon>
        <taxon>Pseudomonadati</taxon>
        <taxon>Pseudomonadota</taxon>
        <taxon>Alphaproteobacteria</taxon>
        <taxon>Rhodobacterales</taxon>
        <taxon>Paracoccaceae</taxon>
        <taxon>Pelagovum</taxon>
    </lineage>
</organism>
<dbReference type="GO" id="GO:0005737">
    <property type="term" value="C:cytoplasm"/>
    <property type="evidence" value="ECO:0007669"/>
    <property type="project" value="TreeGrafter"/>
</dbReference>
<dbReference type="PANTHER" id="PTHR21461:SF69">
    <property type="entry name" value="GLYCOSYLTRANSFERASE FAMILY 92 PROTEIN"/>
    <property type="match status" value="1"/>
</dbReference>
<dbReference type="RefSeq" id="WP_140195936.1">
    <property type="nucleotide sequence ID" value="NZ_CP065915.1"/>
</dbReference>
<keyword evidence="4" id="KW-0808">Transferase</keyword>
<reference evidence="4 5" key="1">
    <citation type="submission" date="2019-06" db="EMBL/GenBank/DDBJ databases">
        <title>Genome of new Rhodobacteraceae sp. SM1903.</title>
        <authorList>
            <person name="Ren X."/>
        </authorList>
    </citation>
    <scope>NUCLEOTIDE SEQUENCE [LARGE SCALE GENOMIC DNA]</scope>
    <source>
        <strain evidence="4 5">SM1903</strain>
    </source>
</reference>
<accession>A0A5C5G8X3</accession>
<gene>
    <name evidence="4" type="ORF">FHY64_14185</name>
</gene>
<keyword evidence="3" id="KW-1133">Transmembrane helix</keyword>
<keyword evidence="2" id="KW-0812">Transmembrane</keyword>
<dbReference type="GO" id="GO:0016020">
    <property type="term" value="C:membrane"/>
    <property type="evidence" value="ECO:0007669"/>
    <property type="project" value="UniProtKB-SubCell"/>
</dbReference>
<proteinExistence type="predicted"/>
<dbReference type="EMBL" id="VFFF01000002">
    <property type="protein sequence ID" value="TNY31176.1"/>
    <property type="molecule type" value="Genomic_DNA"/>
</dbReference>
<protein>
    <submittedName>
        <fullName evidence="4">Glycosyltransferase family 2 protein</fullName>
    </submittedName>
</protein>
<sequence>MRISAVTPMKNEGPFILEWLAYHRLIGFNDFTIFTNDCSDGTDLILERLDEMGLVRHLPNPSVVTDATNHHFLMMTYVDASPRLRRSDWFASFDVDEFWCINVGNGRLEDLFGAIGDADLVSGMQLDFGCSGHQTFDPDRLVIERFTHRAEVREAGPDGARKRGTKTIVRRGVPIRRIRNHSPLLEEGARDSVTWVNGSGEPFPPRMGRKGQIKSIGDPHLGADLVQLNHYALRSMEDFLMKSDRGNANHESLPPKFRYWRDYDSNAVEDLRLSSFASDVRDAVAELLKDDELARCHAASVDYRRRRIAELREEPEMARMHQQVRRFHRRRWQEPSDAG</sequence>
<evidence type="ECO:0000313" key="5">
    <source>
        <dbReference type="Proteomes" id="UP000314011"/>
    </source>
</evidence>
<keyword evidence="3" id="KW-0472">Membrane</keyword>
<comment type="caution">
    <text evidence="4">The sequence shown here is derived from an EMBL/GenBank/DDBJ whole genome shotgun (WGS) entry which is preliminary data.</text>
</comment>
<evidence type="ECO:0000256" key="3">
    <source>
        <dbReference type="ARBA" id="ARBA00022989"/>
    </source>
</evidence>
<dbReference type="AlphaFoldDB" id="A0A5C5G8X3"/>
<dbReference type="GO" id="GO:0016757">
    <property type="term" value="F:glycosyltransferase activity"/>
    <property type="evidence" value="ECO:0007669"/>
    <property type="project" value="TreeGrafter"/>
</dbReference>
<keyword evidence="5" id="KW-1185">Reference proteome</keyword>
<dbReference type="Pfam" id="PF13704">
    <property type="entry name" value="Glyco_tranf_2_4"/>
    <property type="match status" value="1"/>
</dbReference>
<evidence type="ECO:0000256" key="1">
    <source>
        <dbReference type="ARBA" id="ARBA00004167"/>
    </source>
</evidence>
<comment type="subcellular location">
    <subcellularLocation>
        <location evidence="1">Membrane</location>
        <topology evidence="1">Single-pass membrane protein</topology>
    </subcellularLocation>
</comment>
<dbReference type="OrthoDB" id="4964299at2"/>
<evidence type="ECO:0000313" key="4">
    <source>
        <dbReference type="EMBL" id="TNY31176.1"/>
    </source>
</evidence>
<dbReference type="Proteomes" id="UP000314011">
    <property type="component" value="Unassembled WGS sequence"/>
</dbReference>